<gene>
    <name evidence="2" type="ORF">OBBRIDRAFT_479262</name>
</gene>
<dbReference type="Proteomes" id="UP000250043">
    <property type="component" value="Unassembled WGS sequence"/>
</dbReference>
<dbReference type="AlphaFoldDB" id="A0A8E2AZL1"/>
<name>A0A8E2AZL1_9APHY</name>
<feature type="region of interest" description="Disordered" evidence="1">
    <location>
        <begin position="1"/>
        <end position="41"/>
    </location>
</feature>
<evidence type="ECO:0000313" key="3">
    <source>
        <dbReference type="Proteomes" id="UP000250043"/>
    </source>
</evidence>
<sequence length="216" mass="23592">MASTQAIHRHPSAGAGDSLRAHRRPRCGSPRRRRAQAGSARRHWPCAAPDTCLRLSGSVLLVQLLLRACPTAHPSFACSGSASARRTSLRPSQALHATRIGASRITFSRPSVHRSHGPPGPLQNVRDSAICISRRPYSRILLPSLGPGRRSRSASMLRLRLADITSSSGCEAHLHLSPRLLPHLFRAFDLLRRNTPCLYVRGCRSVFCLSIRPGAN</sequence>
<protein>
    <submittedName>
        <fullName evidence="2">Uncharacterized protein</fullName>
    </submittedName>
</protein>
<organism evidence="2 3">
    <name type="scientific">Obba rivulosa</name>
    <dbReference type="NCBI Taxonomy" id="1052685"/>
    <lineage>
        <taxon>Eukaryota</taxon>
        <taxon>Fungi</taxon>
        <taxon>Dikarya</taxon>
        <taxon>Basidiomycota</taxon>
        <taxon>Agaricomycotina</taxon>
        <taxon>Agaricomycetes</taxon>
        <taxon>Polyporales</taxon>
        <taxon>Gelatoporiaceae</taxon>
        <taxon>Obba</taxon>
    </lineage>
</organism>
<feature type="compositionally biased region" description="Basic residues" evidence="1">
    <location>
        <begin position="21"/>
        <end position="41"/>
    </location>
</feature>
<evidence type="ECO:0000313" key="2">
    <source>
        <dbReference type="EMBL" id="OCH92029.1"/>
    </source>
</evidence>
<proteinExistence type="predicted"/>
<accession>A0A8E2AZL1</accession>
<reference evidence="2 3" key="1">
    <citation type="submission" date="2016-07" db="EMBL/GenBank/DDBJ databases">
        <title>Draft genome of the white-rot fungus Obba rivulosa 3A-2.</title>
        <authorList>
            <consortium name="DOE Joint Genome Institute"/>
            <person name="Miettinen O."/>
            <person name="Riley R."/>
            <person name="Acob R."/>
            <person name="Barry K."/>
            <person name="Cullen D."/>
            <person name="De Vries R."/>
            <person name="Hainaut M."/>
            <person name="Hatakka A."/>
            <person name="Henrissat B."/>
            <person name="Hilden K."/>
            <person name="Kuo R."/>
            <person name="Labutti K."/>
            <person name="Lipzen A."/>
            <person name="Makela M.R."/>
            <person name="Sandor L."/>
            <person name="Spatafora J.W."/>
            <person name="Grigoriev I.V."/>
            <person name="Hibbett D.S."/>
        </authorList>
    </citation>
    <scope>NUCLEOTIDE SEQUENCE [LARGE SCALE GENOMIC DNA]</scope>
    <source>
        <strain evidence="2 3">3A-2</strain>
    </source>
</reference>
<dbReference type="EMBL" id="KV722375">
    <property type="protein sequence ID" value="OCH92029.1"/>
    <property type="molecule type" value="Genomic_DNA"/>
</dbReference>
<evidence type="ECO:0000256" key="1">
    <source>
        <dbReference type="SAM" id="MobiDB-lite"/>
    </source>
</evidence>
<keyword evidence="3" id="KW-1185">Reference proteome</keyword>